<comment type="caution">
    <text evidence="11">The sequence shown here is derived from an EMBL/GenBank/DDBJ whole genome shotgun (WGS) entry which is preliminary data.</text>
</comment>
<evidence type="ECO:0000256" key="3">
    <source>
        <dbReference type="ARBA" id="ARBA00022692"/>
    </source>
</evidence>
<dbReference type="InterPro" id="IPR018704">
    <property type="entry name" value="SecYEG/CpoB_TPR"/>
</dbReference>
<evidence type="ECO:0000313" key="12">
    <source>
        <dbReference type="Proteomes" id="UP000053300"/>
    </source>
</evidence>
<organism evidence="11 12">
    <name type="scientific">Comamonas kerstersii</name>
    <dbReference type="NCBI Taxonomy" id="225992"/>
    <lineage>
        <taxon>Bacteria</taxon>
        <taxon>Pseudomonadati</taxon>
        <taxon>Pseudomonadota</taxon>
        <taxon>Betaproteobacteria</taxon>
        <taxon>Burkholderiales</taxon>
        <taxon>Comamonadaceae</taxon>
        <taxon>Comamonas</taxon>
    </lineage>
</organism>
<dbReference type="Pfam" id="PF09976">
    <property type="entry name" value="TPR_21"/>
    <property type="match status" value="1"/>
</dbReference>
<feature type="domain" description="Ancillary SecYEG translocon subunit/Cell division coordinator CpoB TPR" evidence="10">
    <location>
        <begin position="17"/>
        <end position="211"/>
    </location>
</feature>
<accession>A0A0W7Z2U7</accession>
<dbReference type="RefSeq" id="WP_058879626.1">
    <property type="nucleotide sequence ID" value="NZ_CATYED010000023.1"/>
</dbReference>
<sequence length="223" mass="24171">MATHLDLEEQEQLEQIKHFWNKWGTPITAVAVVVMAGFAGWNGWQYWQQRQALQASAVADVVVAAVASGDQARALQAFDTVKADYKGTLQADHAALVLAQSEVDANKLAEAKSALQWVVDNSKDEGYQATAKLRLAAVLMQEKDLDAAAALLRTSFPAEFKGLAADRLGDVLQLQGKPQEATAAYQEAWKLLAPQVDYRALVGFKLNALGQATSDSVISTETK</sequence>
<dbReference type="GO" id="GO:0005886">
    <property type="term" value="C:plasma membrane"/>
    <property type="evidence" value="ECO:0007669"/>
    <property type="project" value="UniProtKB-SubCell"/>
</dbReference>
<feature type="transmembrane region" description="Helical" evidence="9">
    <location>
        <begin position="23"/>
        <end position="44"/>
    </location>
</feature>
<dbReference type="PIRSF" id="PIRSF006170">
    <property type="entry name" value="YfgM"/>
    <property type="match status" value="1"/>
</dbReference>
<evidence type="ECO:0000256" key="8">
    <source>
        <dbReference type="ARBA" id="ARBA00024235"/>
    </source>
</evidence>
<evidence type="ECO:0000256" key="1">
    <source>
        <dbReference type="ARBA" id="ARBA00004401"/>
    </source>
</evidence>
<dbReference type="GO" id="GO:0044877">
    <property type="term" value="F:protein-containing complex binding"/>
    <property type="evidence" value="ECO:0007669"/>
    <property type="project" value="InterPro"/>
</dbReference>
<keyword evidence="5 9" id="KW-0472">Membrane</keyword>
<evidence type="ECO:0000256" key="6">
    <source>
        <dbReference type="ARBA" id="ARBA00023186"/>
    </source>
</evidence>
<keyword evidence="2" id="KW-1003">Cell membrane</keyword>
<dbReference type="Gene3D" id="1.25.40.10">
    <property type="entry name" value="Tetratricopeptide repeat domain"/>
    <property type="match status" value="1"/>
</dbReference>
<dbReference type="InterPro" id="IPR011990">
    <property type="entry name" value="TPR-like_helical_dom_sf"/>
</dbReference>
<evidence type="ECO:0000313" key="11">
    <source>
        <dbReference type="EMBL" id="KUF41756.1"/>
    </source>
</evidence>
<evidence type="ECO:0000256" key="4">
    <source>
        <dbReference type="ARBA" id="ARBA00022989"/>
    </source>
</evidence>
<comment type="similarity">
    <text evidence="7">Belongs to the YfgM family.</text>
</comment>
<evidence type="ECO:0000259" key="10">
    <source>
        <dbReference type="Pfam" id="PF09976"/>
    </source>
</evidence>
<dbReference type="SUPFAM" id="SSF48452">
    <property type="entry name" value="TPR-like"/>
    <property type="match status" value="1"/>
</dbReference>
<gene>
    <name evidence="11" type="ORF">AS359_07320</name>
</gene>
<protein>
    <recommendedName>
        <fullName evidence="8">Ancillary SecYEG translocon subunit</fullName>
    </recommendedName>
</protein>
<dbReference type="STRING" id="225992.B5M06_01125"/>
<evidence type="ECO:0000256" key="5">
    <source>
        <dbReference type="ARBA" id="ARBA00023136"/>
    </source>
</evidence>
<accession>A0A1V3TNN5</accession>
<keyword evidence="6" id="KW-0143">Chaperone</keyword>
<dbReference type="EMBL" id="LPXH01000019">
    <property type="protein sequence ID" value="KUF41756.1"/>
    <property type="molecule type" value="Genomic_DNA"/>
</dbReference>
<reference evidence="11 12" key="1">
    <citation type="submission" date="2015-12" db="EMBL/GenBank/DDBJ databases">
        <title>Complete genome sequence of a multi-drug resistant strain Acidovorax sp. 12322-1.</title>
        <authorList>
            <person name="Ming D."/>
            <person name="Wang M."/>
            <person name="Hu S."/>
            <person name="Zhou Y."/>
            <person name="Jiang T."/>
        </authorList>
    </citation>
    <scope>NUCLEOTIDE SEQUENCE [LARGE SCALE GENOMIC DNA]</scope>
    <source>
        <strain evidence="11 12">12322-1</strain>
    </source>
</reference>
<evidence type="ECO:0000256" key="2">
    <source>
        <dbReference type="ARBA" id="ARBA00022475"/>
    </source>
</evidence>
<keyword evidence="3 9" id="KW-0812">Transmembrane</keyword>
<name>A0A0W7Z2U7_9BURK</name>
<proteinExistence type="inferred from homology"/>
<comment type="subcellular location">
    <subcellularLocation>
        <location evidence="1">Cell membrane</location>
        <topology evidence="1">Single-pass type II membrane protein</topology>
    </subcellularLocation>
</comment>
<dbReference type="PANTHER" id="PTHR38035">
    <property type="entry name" value="UPF0070 PROTEIN YFGM"/>
    <property type="match status" value="1"/>
</dbReference>
<keyword evidence="4 9" id="KW-1133">Transmembrane helix</keyword>
<dbReference type="AlphaFoldDB" id="A0A0W7Z2U7"/>
<dbReference type="InterPro" id="IPR026039">
    <property type="entry name" value="YfgM"/>
</dbReference>
<evidence type="ECO:0000256" key="7">
    <source>
        <dbReference type="ARBA" id="ARBA00024197"/>
    </source>
</evidence>
<evidence type="ECO:0000256" key="9">
    <source>
        <dbReference type="SAM" id="Phobius"/>
    </source>
</evidence>
<dbReference type="PANTHER" id="PTHR38035:SF1">
    <property type="entry name" value="ANCILLARY SECYEG TRANSLOCON SUBUNIT"/>
    <property type="match status" value="1"/>
</dbReference>
<dbReference type="Proteomes" id="UP000053300">
    <property type="component" value="Unassembled WGS sequence"/>
</dbReference>
<keyword evidence="12" id="KW-1185">Reference proteome</keyword>